<dbReference type="Proteomes" id="UP000076796">
    <property type="component" value="Unassembled WGS sequence"/>
</dbReference>
<dbReference type="AlphaFoldDB" id="A0A163GJN3"/>
<reference evidence="1" key="1">
    <citation type="journal article" date="2016" name="Genome Announc.">
        <title>Draft genomes of two strains of Paenibacillus glucanolyticus with capability to degrade lignocellulose.</title>
        <authorList>
            <person name="Mathews S.L."/>
            <person name="Pawlak J."/>
            <person name="Grunden A.M."/>
        </authorList>
    </citation>
    <scope>NUCLEOTIDE SEQUENCE [LARGE SCALE GENOMIC DNA]</scope>
    <source>
        <strain evidence="1">SLM1</strain>
    </source>
</reference>
<dbReference type="EMBL" id="LWMH01000001">
    <property type="protein sequence ID" value="KZS45007.1"/>
    <property type="molecule type" value="Genomic_DNA"/>
</dbReference>
<comment type="caution">
    <text evidence="1">The sequence shown here is derived from an EMBL/GenBank/DDBJ whole genome shotgun (WGS) entry which is preliminary data.</text>
</comment>
<evidence type="ECO:0000313" key="2">
    <source>
        <dbReference type="Proteomes" id="UP000076796"/>
    </source>
</evidence>
<organism evidence="1 2">
    <name type="scientific">Paenibacillus glucanolyticus</name>
    <dbReference type="NCBI Taxonomy" id="59843"/>
    <lineage>
        <taxon>Bacteria</taxon>
        <taxon>Bacillati</taxon>
        <taxon>Bacillota</taxon>
        <taxon>Bacilli</taxon>
        <taxon>Bacillales</taxon>
        <taxon>Paenibacillaceae</taxon>
        <taxon>Paenibacillus</taxon>
    </lineage>
</organism>
<sequence length="61" mass="6734">MILKDRNGRVIGLGATARPTEGIWANKEGLITEINESIGNITLEFENGEIGVYFNHNIVMC</sequence>
<dbReference type="OrthoDB" id="9940074at2"/>
<keyword evidence="2" id="KW-1185">Reference proteome</keyword>
<name>A0A163GJN3_9BACL</name>
<evidence type="ECO:0000313" key="1">
    <source>
        <dbReference type="EMBL" id="KZS45007.1"/>
    </source>
</evidence>
<dbReference type="RefSeq" id="WP_063477511.1">
    <property type="nucleotide sequence ID" value="NZ_JBCMWP010000019.1"/>
</dbReference>
<gene>
    <name evidence="1" type="ORF">AWU65_03230</name>
</gene>
<protein>
    <submittedName>
        <fullName evidence="1">Uncharacterized protein</fullName>
    </submittedName>
</protein>
<accession>A0A163GJN3</accession>
<proteinExistence type="predicted"/>